<dbReference type="Pfam" id="PF02865">
    <property type="entry name" value="STAT_int"/>
    <property type="match status" value="1"/>
</dbReference>
<dbReference type="GO" id="GO:0007165">
    <property type="term" value="P:signal transduction"/>
    <property type="evidence" value="ECO:0007669"/>
    <property type="project" value="InterPro"/>
</dbReference>
<protein>
    <recommendedName>
        <fullName evidence="3">STAT transcription factor protein interaction domain-containing protein</fullName>
    </recommendedName>
</protein>
<dbReference type="EMBL" id="HACG01040537">
    <property type="protein sequence ID" value="CEK87402.1"/>
    <property type="molecule type" value="Transcribed_RNA"/>
</dbReference>
<accession>A0A0B7B3H4</accession>
<feature type="compositionally biased region" description="Basic residues" evidence="2">
    <location>
        <begin position="1026"/>
        <end position="1037"/>
    </location>
</feature>
<feature type="compositionally biased region" description="Low complexity" evidence="2">
    <location>
        <begin position="983"/>
        <end position="1003"/>
    </location>
</feature>
<gene>
    <name evidence="5" type="primary">ORF159035</name>
    <name evidence="4" type="synonym">ORF159029</name>
</gene>
<feature type="region of interest" description="Disordered" evidence="2">
    <location>
        <begin position="983"/>
        <end position="1053"/>
    </location>
</feature>
<dbReference type="GO" id="GO:0003700">
    <property type="term" value="F:DNA-binding transcription factor activity"/>
    <property type="evidence" value="ECO:0007669"/>
    <property type="project" value="InterPro"/>
</dbReference>
<sequence>MQNMSQIRELIMQGNGDILGLYLKIPFFIREQLDGTISRTSWERVSEGCERQDKDSLELAAKVYQSLLDRADEYIQENSQEPNTKNSAMMKLEKYRMQNEFQNDAARFASEMAVCLKKENELIFTYSEAGSTTIENTSNTKDITNQNNDMELEAIEEVTKAADAYLYQAKKCIEEFDRCREIGLSFLGSYAQDAHMDEGLDEHNQEQWNGYAELQNQEMACEQLKKQLQIDKQNALAALNRAYELSLHYVDTLVNEMKAWRVALAKSSVRVGPVANYTLLINRSKRFGQCINTIFTWCLKDGNLQVIREREQTQSPDLNFSFEVGRLERDFRAILTRLLQIFETVAPKGDISIENKGKRDSPNYCTKKTQSFSTTIRVLAGECFSNFQILNTEVELVAERDLAQGSTGEVTSRNCSSCLKVETTTKSSVPEITFNIEVKNFYRVEQNNVYKQFFRLRYKVTVSINDNEYCLETLSLPFTFNTGANQILEHKGARLWYCASVQDLYSSLDQCPDPLPVDDVIKILDDRVTHLDTNSRRLTEQEKEFLKGRLPVASDGTVTMQGFLKDKMRALRTDEPLSFSFYTWFYSVIHSIEQLLLKAWQDGIIYGFCSDKNARDILMNPRIPEGTVLLRPSVSEIKRTSSADATAALVMEVKLKKDDAQLFDDHNLQYGVHSIPLLYKHIEQNTLYGAIKGIQFNNKSESAAKFLYMFGKGKKLKILKEYSKKQERKLLTEYNILIQKFQKFNIIPTTPGAPDAVVVSDEEDDNEKEPPTRKRRYRKSTSSTQRQSTLLTSAPTGMDESSGGASTLPAFSMLSSGVSSGEINQELTLQMQLQSSPAVNVQSQRSGPQGQIIPGTSREMATNVNMEQNENGQQSSVWGHEMFGNIQVDFSRIPLAASRRHNVDLSQESGINGFSHADFGQENSEQRVITQINNIERQDNRVNEFFTESANSPLNNVGYNVSVTSRPASTSDYNLQDLSPASILSNNSESSLSSPSSYRLSPSQLNAQTTGNLPTVLTEATEPNRQTRRGRGNRRGRSSSSRVMNQPGFSDSVGMFTAQQNQSTQPHLSSFPNNMQHQGCIIAIDQTNNNADFVSLAFSDNYLLNDINELHLPDSMLVSPADSGMGDQSPSPESIYDNNPLLRVFYSSSVDTEQYPPSLS</sequence>
<feature type="region of interest" description="Disordered" evidence="2">
    <location>
        <begin position="754"/>
        <end position="806"/>
    </location>
</feature>
<name>A0A0B7B3H4_9EUPU</name>
<dbReference type="InterPro" id="IPR008967">
    <property type="entry name" value="p53-like_TF_DNA-bd_sf"/>
</dbReference>
<keyword evidence="1" id="KW-0727">SH2 domain</keyword>
<feature type="compositionally biased region" description="Low complexity" evidence="2">
    <location>
        <begin position="780"/>
        <end position="793"/>
    </location>
</feature>
<dbReference type="PANTHER" id="PTHR11801">
    <property type="entry name" value="SIGNAL TRANSDUCER AND ACTIVATOR OF TRANSCRIPTION"/>
    <property type="match status" value="1"/>
</dbReference>
<dbReference type="EMBL" id="HACG01040536">
    <property type="protein sequence ID" value="CEK87401.1"/>
    <property type="molecule type" value="Transcribed_RNA"/>
</dbReference>
<evidence type="ECO:0000313" key="5">
    <source>
        <dbReference type="EMBL" id="CEK87402.1"/>
    </source>
</evidence>
<dbReference type="Gene3D" id="1.10.532.10">
    <property type="entry name" value="STAT transcription factor, N-terminal domain"/>
    <property type="match status" value="1"/>
</dbReference>
<organism evidence="5">
    <name type="scientific">Arion vulgaris</name>
    <dbReference type="NCBI Taxonomy" id="1028688"/>
    <lineage>
        <taxon>Eukaryota</taxon>
        <taxon>Metazoa</taxon>
        <taxon>Spiralia</taxon>
        <taxon>Lophotrochozoa</taxon>
        <taxon>Mollusca</taxon>
        <taxon>Gastropoda</taxon>
        <taxon>Heterobranchia</taxon>
        <taxon>Euthyneura</taxon>
        <taxon>Panpulmonata</taxon>
        <taxon>Eupulmonata</taxon>
        <taxon>Stylommatophora</taxon>
        <taxon>Helicina</taxon>
        <taxon>Arionoidea</taxon>
        <taxon>Arionidae</taxon>
        <taxon>Arion</taxon>
    </lineage>
</organism>
<feature type="compositionally biased region" description="Polar residues" evidence="2">
    <location>
        <begin position="1004"/>
        <end position="1015"/>
    </location>
</feature>
<dbReference type="InterPro" id="IPR013799">
    <property type="entry name" value="STAT_TF_prot_interaction"/>
</dbReference>
<evidence type="ECO:0000259" key="3">
    <source>
        <dbReference type="Pfam" id="PF02865"/>
    </source>
</evidence>
<feature type="domain" description="STAT transcription factor protein interaction" evidence="3">
    <location>
        <begin position="18"/>
        <end position="123"/>
    </location>
</feature>
<reference evidence="5" key="1">
    <citation type="submission" date="2014-12" db="EMBL/GenBank/DDBJ databases">
        <title>Insight into the proteome of Arion vulgaris.</title>
        <authorList>
            <person name="Aradska J."/>
            <person name="Bulat T."/>
            <person name="Smidak R."/>
            <person name="Sarate P."/>
            <person name="Gangsoo J."/>
            <person name="Sialana F."/>
            <person name="Bilban M."/>
            <person name="Lubec G."/>
        </authorList>
    </citation>
    <scope>NUCLEOTIDE SEQUENCE</scope>
    <source>
        <tissue evidence="5">Skin</tissue>
    </source>
</reference>
<dbReference type="AlphaFoldDB" id="A0A0B7B3H4"/>
<dbReference type="Gene3D" id="1.10.238.10">
    <property type="entry name" value="EF-hand"/>
    <property type="match status" value="1"/>
</dbReference>
<dbReference type="SUPFAM" id="SSF49417">
    <property type="entry name" value="p53-like transcription factors"/>
    <property type="match status" value="1"/>
</dbReference>
<proteinExistence type="predicted"/>
<evidence type="ECO:0000313" key="4">
    <source>
        <dbReference type="EMBL" id="CEK87401.1"/>
    </source>
</evidence>
<dbReference type="InterPro" id="IPR036535">
    <property type="entry name" value="STAT_N_sf"/>
</dbReference>
<evidence type="ECO:0000256" key="2">
    <source>
        <dbReference type="SAM" id="MobiDB-lite"/>
    </source>
</evidence>
<evidence type="ECO:0000256" key="1">
    <source>
        <dbReference type="ARBA" id="ARBA00022999"/>
    </source>
</evidence>
<dbReference type="InterPro" id="IPR001217">
    <property type="entry name" value="STAT"/>
</dbReference>